<dbReference type="EMBL" id="BAABJQ010000003">
    <property type="protein sequence ID" value="GAA5180030.1"/>
    <property type="molecule type" value="Genomic_DNA"/>
</dbReference>
<evidence type="ECO:0000313" key="3">
    <source>
        <dbReference type="Proteomes" id="UP001501570"/>
    </source>
</evidence>
<protein>
    <submittedName>
        <fullName evidence="2">Uncharacterized protein</fullName>
    </submittedName>
</protein>
<feature type="region of interest" description="Disordered" evidence="1">
    <location>
        <begin position="1"/>
        <end position="21"/>
    </location>
</feature>
<organism evidence="2 3">
    <name type="scientific">Rugosimonospora acidiphila</name>
    <dbReference type="NCBI Taxonomy" id="556531"/>
    <lineage>
        <taxon>Bacteria</taxon>
        <taxon>Bacillati</taxon>
        <taxon>Actinomycetota</taxon>
        <taxon>Actinomycetes</taxon>
        <taxon>Micromonosporales</taxon>
        <taxon>Micromonosporaceae</taxon>
        <taxon>Rugosimonospora</taxon>
    </lineage>
</organism>
<sequence>MSAGPYRSASGPRTSRPRHSVAQYADTVAPATTWLRPRPLLRNRNVHSVVVDSNPVCTATPRHSPPMRSACHICDGGGRRRGGGMMAHRLAVARKANDTTACTAAVLVYAHRQDRPLSMIAVTTSGPAIAPRP</sequence>
<reference evidence="3" key="1">
    <citation type="journal article" date="2019" name="Int. J. Syst. Evol. Microbiol.">
        <title>The Global Catalogue of Microorganisms (GCM) 10K type strain sequencing project: providing services to taxonomists for standard genome sequencing and annotation.</title>
        <authorList>
            <consortium name="The Broad Institute Genomics Platform"/>
            <consortium name="The Broad Institute Genome Sequencing Center for Infectious Disease"/>
            <person name="Wu L."/>
            <person name="Ma J."/>
        </authorList>
    </citation>
    <scope>NUCLEOTIDE SEQUENCE [LARGE SCALE GENOMIC DNA]</scope>
    <source>
        <strain evidence="3">JCM 18304</strain>
    </source>
</reference>
<keyword evidence="3" id="KW-1185">Reference proteome</keyword>
<proteinExistence type="predicted"/>
<comment type="caution">
    <text evidence="2">The sequence shown here is derived from an EMBL/GenBank/DDBJ whole genome shotgun (WGS) entry which is preliminary data.</text>
</comment>
<name>A0ABP9RL82_9ACTN</name>
<evidence type="ECO:0000256" key="1">
    <source>
        <dbReference type="SAM" id="MobiDB-lite"/>
    </source>
</evidence>
<dbReference type="Proteomes" id="UP001501570">
    <property type="component" value="Unassembled WGS sequence"/>
</dbReference>
<evidence type="ECO:0000313" key="2">
    <source>
        <dbReference type="EMBL" id="GAA5180030.1"/>
    </source>
</evidence>
<gene>
    <name evidence="2" type="ORF">GCM10023322_11380</name>
</gene>
<accession>A0ABP9RL82</accession>